<evidence type="ECO:0000256" key="8">
    <source>
        <dbReference type="ARBA" id="ARBA00023170"/>
    </source>
</evidence>
<dbReference type="PANTHER" id="PTHR21137">
    <property type="entry name" value="ODORANT RECEPTOR"/>
    <property type="match status" value="1"/>
</dbReference>
<evidence type="ECO:0000256" key="2">
    <source>
        <dbReference type="ARBA" id="ARBA00022475"/>
    </source>
</evidence>
<dbReference type="GO" id="GO:0007165">
    <property type="term" value="P:signal transduction"/>
    <property type="evidence" value="ECO:0007669"/>
    <property type="project" value="UniProtKB-KW"/>
</dbReference>
<keyword evidence="6 10" id="KW-1133">Transmembrane helix</keyword>
<dbReference type="EMBL" id="JAIFRP010000026">
    <property type="protein sequence ID" value="KAK2584511.1"/>
    <property type="molecule type" value="Genomic_DNA"/>
</dbReference>
<keyword evidence="9" id="KW-0807">Transducer</keyword>
<accession>A0AAD9RSM2</accession>
<gene>
    <name evidence="11" type="ORF">KPH14_006882</name>
</gene>
<dbReference type="GO" id="GO:0005886">
    <property type="term" value="C:plasma membrane"/>
    <property type="evidence" value="ECO:0007669"/>
    <property type="project" value="UniProtKB-SubCell"/>
</dbReference>
<feature type="transmembrane region" description="Helical" evidence="10">
    <location>
        <begin position="21"/>
        <end position="41"/>
    </location>
</feature>
<keyword evidence="7 10" id="KW-0472">Membrane</keyword>
<evidence type="ECO:0000256" key="7">
    <source>
        <dbReference type="ARBA" id="ARBA00023136"/>
    </source>
</evidence>
<evidence type="ECO:0000256" key="10">
    <source>
        <dbReference type="SAM" id="Phobius"/>
    </source>
</evidence>
<sequence>MKSSAEIDLLKSYTVQGQKLAKAYLIYMSITGFMFLLQPFLVTITSISSNSTDVLSTIPFRVQYGVDPNKYYYEIVVHCYITVVAHMGILCSMNLIYILFIQHSCGLFAVIGYKLKRLGVEENLKTSLNIKKKNDTDYWTALECLRRHIQAIEFSEFVEGTFSTCLLCTMGVHVIGLAVAGFQILLHTDDFNELVRYICLCTSVVIQLFWECWQAQLLLDYSNVPYECAIESEWYNTSTRCKKILVLIMVRSLRPCKITAGKMITLSIETFSSVLRTSMSYFTVLQSAQ</sequence>
<comment type="subcellular location">
    <subcellularLocation>
        <location evidence="1">Cell membrane</location>
        <topology evidence="1">Multi-pass membrane protein</topology>
    </subcellularLocation>
</comment>
<evidence type="ECO:0000256" key="6">
    <source>
        <dbReference type="ARBA" id="ARBA00022989"/>
    </source>
</evidence>
<proteinExistence type="predicted"/>
<protein>
    <submittedName>
        <fullName evidence="11">Uncharacterized protein</fullName>
    </submittedName>
</protein>
<reference evidence="11" key="2">
    <citation type="journal article" date="2023" name="Commun. Biol.">
        <title>Intrasexual cuticular hydrocarbon dimorphism in a wasp sheds light on hydrocarbon biosynthesis genes in Hymenoptera.</title>
        <authorList>
            <person name="Moris V.C."/>
            <person name="Podsiadlowski L."/>
            <person name="Martin S."/>
            <person name="Oeyen J.P."/>
            <person name="Donath A."/>
            <person name="Petersen M."/>
            <person name="Wilbrandt J."/>
            <person name="Misof B."/>
            <person name="Liedtke D."/>
            <person name="Thamm M."/>
            <person name="Scheiner R."/>
            <person name="Schmitt T."/>
            <person name="Niehuis O."/>
        </authorList>
    </citation>
    <scope>NUCLEOTIDE SEQUENCE</scope>
    <source>
        <strain evidence="11">GBR_01_08_01A</strain>
    </source>
</reference>
<evidence type="ECO:0000256" key="1">
    <source>
        <dbReference type="ARBA" id="ARBA00004651"/>
    </source>
</evidence>
<dbReference type="GO" id="GO:0004984">
    <property type="term" value="F:olfactory receptor activity"/>
    <property type="evidence" value="ECO:0007669"/>
    <property type="project" value="InterPro"/>
</dbReference>
<evidence type="ECO:0000256" key="4">
    <source>
        <dbReference type="ARBA" id="ARBA00022692"/>
    </source>
</evidence>
<keyword evidence="12" id="KW-1185">Reference proteome</keyword>
<keyword evidence="4 10" id="KW-0812">Transmembrane</keyword>
<evidence type="ECO:0000313" key="12">
    <source>
        <dbReference type="Proteomes" id="UP001258017"/>
    </source>
</evidence>
<dbReference type="GO" id="GO:0005549">
    <property type="term" value="F:odorant binding"/>
    <property type="evidence" value="ECO:0007669"/>
    <property type="project" value="InterPro"/>
</dbReference>
<feature type="transmembrane region" description="Helical" evidence="10">
    <location>
        <begin position="161"/>
        <end position="182"/>
    </location>
</feature>
<evidence type="ECO:0000313" key="11">
    <source>
        <dbReference type="EMBL" id="KAK2584511.1"/>
    </source>
</evidence>
<dbReference type="Proteomes" id="UP001258017">
    <property type="component" value="Unassembled WGS sequence"/>
</dbReference>
<evidence type="ECO:0000256" key="9">
    <source>
        <dbReference type="ARBA" id="ARBA00023224"/>
    </source>
</evidence>
<comment type="caution">
    <text evidence="11">The sequence shown here is derived from an EMBL/GenBank/DDBJ whole genome shotgun (WGS) entry which is preliminary data.</text>
</comment>
<dbReference type="Pfam" id="PF02949">
    <property type="entry name" value="7tm_6"/>
    <property type="match status" value="1"/>
</dbReference>
<keyword evidence="5" id="KW-0552">Olfaction</keyword>
<feature type="transmembrane region" description="Helical" evidence="10">
    <location>
        <begin position="194"/>
        <end position="210"/>
    </location>
</feature>
<organism evidence="11 12">
    <name type="scientific">Odynerus spinipes</name>
    <dbReference type="NCBI Taxonomy" id="1348599"/>
    <lineage>
        <taxon>Eukaryota</taxon>
        <taxon>Metazoa</taxon>
        <taxon>Ecdysozoa</taxon>
        <taxon>Arthropoda</taxon>
        <taxon>Hexapoda</taxon>
        <taxon>Insecta</taxon>
        <taxon>Pterygota</taxon>
        <taxon>Neoptera</taxon>
        <taxon>Endopterygota</taxon>
        <taxon>Hymenoptera</taxon>
        <taxon>Apocrita</taxon>
        <taxon>Aculeata</taxon>
        <taxon>Vespoidea</taxon>
        <taxon>Vespidae</taxon>
        <taxon>Eumeninae</taxon>
        <taxon>Odynerus</taxon>
    </lineage>
</organism>
<reference evidence="11" key="1">
    <citation type="submission" date="2021-08" db="EMBL/GenBank/DDBJ databases">
        <authorList>
            <person name="Misof B."/>
            <person name="Oliver O."/>
            <person name="Podsiadlowski L."/>
            <person name="Donath A."/>
            <person name="Peters R."/>
            <person name="Mayer C."/>
            <person name="Rust J."/>
            <person name="Gunkel S."/>
            <person name="Lesny P."/>
            <person name="Martin S."/>
            <person name="Oeyen J.P."/>
            <person name="Petersen M."/>
            <person name="Panagiotis P."/>
            <person name="Wilbrandt J."/>
            <person name="Tanja T."/>
        </authorList>
    </citation>
    <scope>NUCLEOTIDE SEQUENCE</scope>
    <source>
        <strain evidence="11">GBR_01_08_01A</strain>
        <tissue evidence="11">Thorax + abdomen</tissue>
    </source>
</reference>
<keyword evidence="8" id="KW-0675">Receptor</keyword>
<dbReference type="PANTHER" id="PTHR21137:SF35">
    <property type="entry name" value="ODORANT RECEPTOR 19A-RELATED"/>
    <property type="match status" value="1"/>
</dbReference>
<keyword evidence="3" id="KW-0716">Sensory transduction</keyword>
<dbReference type="InterPro" id="IPR004117">
    <property type="entry name" value="7tm6_olfct_rcpt"/>
</dbReference>
<evidence type="ECO:0000256" key="5">
    <source>
        <dbReference type="ARBA" id="ARBA00022725"/>
    </source>
</evidence>
<name>A0AAD9RSM2_9HYME</name>
<keyword evidence="2" id="KW-1003">Cell membrane</keyword>
<dbReference type="AlphaFoldDB" id="A0AAD9RSM2"/>
<evidence type="ECO:0000256" key="3">
    <source>
        <dbReference type="ARBA" id="ARBA00022606"/>
    </source>
</evidence>